<evidence type="ECO:0000313" key="6">
    <source>
        <dbReference type="Proteomes" id="UP000000343"/>
    </source>
</evidence>
<evidence type="ECO:0000256" key="2">
    <source>
        <dbReference type="ARBA" id="ARBA00023125"/>
    </source>
</evidence>
<dbReference type="OrthoDB" id="9785687at2"/>
<proteinExistence type="inferred from homology"/>
<feature type="domain" description="Tyr recombinase" evidence="4">
    <location>
        <begin position="232"/>
        <end position="418"/>
    </location>
</feature>
<dbReference type="GO" id="GO:0015074">
    <property type="term" value="P:DNA integration"/>
    <property type="evidence" value="ECO:0007669"/>
    <property type="project" value="InterPro"/>
</dbReference>
<evidence type="ECO:0000256" key="3">
    <source>
        <dbReference type="ARBA" id="ARBA00023172"/>
    </source>
</evidence>
<dbReference type="InterPro" id="IPR050090">
    <property type="entry name" value="Tyrosine_recombinase_XerCD"/>
</dbReference>
<sequence>MANRKVAVYKQVRVGGVWDAGKREWQGGVWVKCPPWVNPSNNKPENDKVLVRGKMEVHPEGDWGIFFYEGTKRRWKKIGPKYNLAKNAADIKELALRGLSVGLKVEEADEKTLLKTAIASFLDPATNRPSAKWRPKTLALFTYDLEEFRRFVKKQYVEDLTSDDLHNFVDWIVRTPEQSDREHAHKTRKLRTQRTAVNKVAEVNQFYRWFMDLPPGKGLVKMEEFRDDDENDEPIIFQTEELEKFFAACKPAEHLLFTTFLRTGLRKGEMMNLAWRWVDLRYGIITVRNNKTTGHKTKTGKSRTIPILPDLLLRLTAHKEAATKLNQGADTDLVFCTRSGKPNDKMWDLCKKIAKRSGQDPSIFFVHRFRATYATNCLRGGMDVKSVQVLLGHSHKDFTSTSRYLAAAVTGDLKERFIAAQAKAGY</sequence>
<protein>
    <submittedName>
        <fullName evidence="5">Integrase family protein</fullName>
    </submittedName>
</protein>
<organism evidence="6">
    <name type="scientific">Granulicella tundricola (strain ATCC BAA-1859 / DSM 23138 / MP5ACTX9)</name>
    <dbReference type="NCBI Taxonomy" id="1198114"/>
    <lineage>
        <taxon>Bacteria</taxon>
        <taxon>Pseudomonadati</taxon>
        <taxon>Acidobacteriota</taxon>
        <taxon>Terriglobia</taxon>
        <taxon>Terriglobales</taxon>
        <taxon>Acidobacteriaceae</taxon>
        <taxon>Granulicella</taxon>
    </lineage>
</organism>
<dbReference type="GO" id="GO:0006310">
    <property type="term" value="P:DNA recombination"/>
    <property type="evidence" value="ECO:0007669"/>
    <property type="project" value="UniProtKB-KW"/>
</dbReference>
<keyword evidence="2" id="KW-0238">DNA-binding</keyword>
<dbReference type="RefSeq" id="WP_013580348.1">
    <property type="nucleotide sequence ID" value="NC_015064.1"/>
</dbReference>
<dbReference type="CDD" id="cd00397">
    <property type="entry name" value="DNA_BRE_C"/>
    <property type="match status" value="1"/>
</dbReference>
<dbReference type="EMBL" id="CP002480">
    <property type="protein sequence ID" value="ADW69029.1"/>
    <property type="molecule type" value="Genomic_DNA"/>
</dbReference>
<evidence type="ECO:0000313" key="5">
    <source>
        <dbReference type="EMBL" id="ADW69029.1"/>
    </source>
</evidence>
<evidence type="ECO:0000256" key="1">
    <source>
        <dbReference type="ARBA" id="ARBA00008857"/>
    </source>
</evidence>
<gene>
    <name evidence="5" type="ordered locus">AciX9_1983</name>
</gene>
<accession>E8X175</accession>
<dbReference type="eggNOG" id="COG4974">
    <property type="taxonomic scope" value="Bacteria"/>
</dbReference>
<dbReference type="AlphaFoldDB" id="E8X175"/>
<dbReference type="SUPFAM" id="SSF56349">
    <property type="entry name" value="DNA breaking-rejoining enzymes"/>
    <property type="match status" value="1"/>
</dbReference>
<dbReference type="PANTHER" id="PTHR30349:SF41">
    <property type="entry name" value="INTEGRASE_RECOMBINASE PROTEIN MJ0367-RELATED"/>
    <property type="match status" value="1"/>
</dbReference>
<dbReference type="PaxDb" id="1198114-AciX9_1983"/>
<dbReference type="PANTHER" id="PTHR30349">
    <property type="entry name" value="PHAGE INTEGRASE-RELATED"/>
    <property type="match status" value="1"/>
</dbReference>
<dbReference type="GO" id="GO:0003677">
    <property type="term" value="F:DNA binding"/>
    <property type="evidence" value="ECO:0007669"/>
    <property type="project" value="UniProtKB-KW"/>
</dbReference>
<name>E8X175_GRATM</name>
<dbReference type="InterPro" id="IPR013762">
    <property type="entry name" value="Integrase-like_cat_sf"/>
</dbReference>
<dbReference type="PROSITE" id="PS51898">
    <property type="entry name" value="TYR_RECOMBINASE"/>
    <property type="match status" value="1"/>
</dbReference>
<dbReference type="Pfam" id="PF00589">
    <property type="entry name" value="Phage_integrase"/>
    <property type="match status" value="1"/>
</dbReference>
<dbReference type="KEGG" id="acm:AciX9_1983"/>
<dbReference type="Proteomes" id="UP000000343">
    <property type="component" value="Chromosome"/>
</dbReference>
<dbReference type="InterPro" id="IPR011010">
    <property type="entry name" value="DNA_brk_join_enz"/>
</dbReference>
<dbReference type="Gene3D" id="1.10.443.10">
    <property type="entry name" value="Intergrase catalytic core"/>
    <property type="match status" value="1"/>
</dbReference>
<dbReference type="Gene3D" id="1.10.150.130">
    <property type="match status" value="1"/>
</dbReference>
<keyword evidence="6" id="KW-1185">Reference proteome</keyword>
<keyword evidence="3" id="KW-0233">DNA recombination</keyword>
<evidence type="ECO:0000259" key="4">
    <source>
        <dbReference type="PROSITE" id="PS51898"/>
    </source>
</evidence>
<dbReference type="STRING" id="1198114.AciX9_1983"/>
<reference evidence="6" key="1">
    <citation type="submission" date="2011-01" db="EMBL/GenBank/DDBJ databases">
        <title>Complete sequence of chromosome of Acidobacterium sp. MP5ACTX9.</title>
        <authorList>
            <consortium name="US DOE Joint Genome Institute"/>
            <person name="Lucas S."/>
            <person name="Copeland A."/>
            <person name="Lapidus A."/>
            <person name="Cheng J.-F."/>
            <person name="Goodwin L."/>
            <person name="Pitluck S."/>
            <person name="Teshima H."/>
            <person name="Detter J.C."/>
            <person name="Han C."/>
            <person name="Tapia R."/>
            <person name="Land M."/>
            <person name="Hauser L."/>
            <person name="Kyrpides N."/>
            <person name="Ivanova N."/>
            <person name="Ovchinnikova G."/>
            <person name="Pagani I."/>
            <person name="Rawat S.R."/>
            <person name="Mannisto M."/>
            <person name="Haggblom M.M."/>
            <person name="Woyke T."/>
        </authorList>
    </citation>
    <scope>NUCLEOTIDE SEQUENCE [LARGE SCALE GENOMIC DNA]</scope>
    <source>
        <strain evidence="6">MP5ACTX9</strain>
    </source>
</reference>
<comment type="similarity">
    <text evidence="1">Belongs to the 'phage' integrase family.</text>
</comment>
<dbReference type="HOGENOM" id="CLU_655411_0_0_0"/>
<dbReference type="InterPro" id="IPR002104">
    <property type="entry name" value="Integrase_catalytic"/>
</dbReference>
<dbReference type="InterPro" id="IPR010998">
    <property type="entry name" value="Integrase_recombinase_N"/>
</dbReference>